<evidence type="ECO:0000256" key="13">
    <source>
        <dbReference type="ARBA" id="ARBA00023204"/>
    </source>
</evidence>
<dbReference type="Pfam" id="PF14815">
    <property type="entry name" value="NUDIX_4"/>
    <property type="match status" value="1"/>
</dbReference>
<gene>
    <name evidence="16" type="primary">mutY</name>
    <name evidence="16" type="ORF">LQ318_13925</name>
</gene>
<dbReference type="SUPFAM" id="SSF55811">
    <property type="entry name" value="Nudix"/>
    <property type="match status" value="1"/>
</dbReference>
<dbReference type="InterPro" id="IPR023170">
    <property type="entry name" value="HhH_base_excis_C"/>
</dbReference>
<dbReference type="InterPro" id="IPR000445">
    <property type="entry name" value="HhH_motif"/>
</dbReference>
<evidence type="ECO:0000256" key="14">
    <source>
        <dbReference type="ARBA" id="ARBA00023295"/>
    </source>
</evidence>
<dbReference type="EMBL" id="JAJNDC010000004">
    <property type="protein sequence ID" value="MCW9714005.1"/>
    <property type="molecule type" value="Genomic_DNA"/>
</dbReference>
<evidence type="ECO:0000256" key="2">
    <source>
        <dbReference type="ARBA" id="ARBA00001966"/>
    </source>
</evidence>
<comment type="caution">
    <text evidence="16">The sequence shown here is derived from an EMBL/GenBank/DDBJ whole genome shotgun (WGS) entry which is preliminary data.</text>
</comment>
<keyword evidence="10" id="KW-0378">Hydrolase</keyword>
<keyword evidence="13" id="KW-0234">DNA repair</keyword>
<evidence type="ECO:0000313" key="17">
    <source>
        <dbReference type="Proteomes" id="UP001207337"/>
    </source>
</evidence>
<comment type="function">
    <text evidence="3">Adenine glycosylase active on G-A mispairs. MutY also corrects error-prone DNA synthesis past GO lesions which are due to the oxidatively damaged form of guanine: 7,8-dihydro-8-oxoguanine (8-oxo-dGTP).</text>
</comment>
<proteinExistence type="inferred from homology"/>
<dbReference type="InterPro" id="IPR015797">
    <property type="entry name" value="NUDIX_hydrolase-like_dom_sf"/>
</dbReference>
<evidence type="ECO:0000256" key="9">
    <source>
        <dbReference type="ARBA" id="ARBA00022763"/>
    </source>
</evidence>
<evidence type="ECO:0000313" key="16">
    <source>
        <dbReference type="EMBL" id="MCW9714005.1"/>
    </source>
</evidence>
<dbReference type="NCBIfam" id="TIGR00586">
    <property type="entry name" value="mutt"/>
    <property type="match status" value="1"/>
</dbReference>
<accession>A0ABT3Q1N1</accession>
<evidence type="ECO:0000256" key="7">
    <source>
        <dbReference type="ARBA" id="ARBA00022485"/>
    </source>
</evidence>
<dbReference type="SUPFAM" id="SSF48150">
    <property type="entry name" value="DNA-glycosylase"/>
    <property type="match status" value="1"/>
</dbReference>
<feature type="domain" description="Nudix hydrolase" evidence="15">
    <location>
        <begin position="228"/>
        <end position="354"/>
    </location>
</feature>
<evidence type="ECO:0000256" key="5">
    <source>
        <dbReference type="ARBA" id="ARBA00012045"/>
    </source>
</evidence>
<dbReference type="PANTHER" id="PTHR42944:SF1">
    <property type="entry name" value="ADENINE DNA GLYCOSYLASE"/>
    <property type="match status" value="1"/>
</dbReference>
<dbReference type="EC" id="3.2.2.31" evidence="5"/>
<dbReference type="InterPro" id="IPR003265">
    <property type="entry name" value="HhH-GPD_domain"/>
</dbReference>
<evidence type="ECO:0000256" key="10">
    <source>
        <dbReference type="ARBA" id="ARBA00022801"/>
    </source>
</evidence>
<evidence type="ECO:0000256" key="3">
    <source>
        <dbReference type="ARBA" id="ARBA00002933"/>
    </source>
</evidence>
<evidence type="ECO:0000256" key="12">
    <source>
        <dbReference type="ARBA" id="ARBA00023014"/>
    </source>
</evidence>
<dbReference type="Pfam" id="PF10576">
    <property type="entry name" value="EndIII_4Fe-2S"/>
    <property type="match status" value="1"/>
</dbReference>
<keyword evidence="11" id="KW-0408">Iron</keyword>
<dbReference type="InterPro" id="IPR003561">
    <property type="entry name" value="Mutator_MutT"/>
</dbReference>
<dbReference type="PROSITE" id="PS00893">
    <property type="entry name" value="NUDIX_BOX"/>
    <property type="match status" value="1"/>
</dbReference>
<comment type="cofactor">
    <cofactor evidence="2">
        <name>[4Fe-4S] cluster</name>
        <dbReference type="ChEBI" id="CHEBI:49883"/>
    </cofactor>
</comment>
<keyword evidence="17" id="KW-1185">Reference proteome</keyword>
<keyword evidence="9" id="KW-0227">DNA damage</keyword>
<dbReference type="Gene3D" id="1.10.1670.10">
    <property type="entry name" value="Helix-hairpin-Helix base-excision DNA repair enzymes (C-terminal)"/>
    <property type="match status" value="1"/>
</dbReference>
<dbReference type="CDD" id="cd03425">
    <property type="entry name" value="NUDIX_MutT_NudA_like"/>
    <property type="match status" value="1"/>
</dbReference>
<dbReference type="InterPro" id="IPR003651">
    <property type="entry name" value="Endonuclease3_FeS-loop_motif"/>
</dbReference>
<keyword evidence="8" id="KW-0479">Metal-binding</keyword>
<comment type="catalytic activity">
    <reaction evidence="1">
        <text>Hydrolyzes free adenine bases from 7,8-dihydro-8-oxoguanine:adenine mismatched double-stranded DNA, leaving an apurinic site.</text>
        <dbReference type="EC" id="3.2.2.31"/>
    </reaction>
</comment>
<dbReference type="InterPro" id="IPR029119">
    <property type="entry name" value="MutY_C"/>
</dbReference>
<dbReference type="PROSITE" id="PS51462">
    <property type="entry name" value="NUDIX"/>
    <property type="match status" value="1"/>
</dbReference>
<reference evidence="16 17" key="1">
    <citation type="submission" date="2021-11" db="EMBL/GenBank/DDBJ databases">
        <title>Aliifidinibius sp. nov., a new bacterium isolated from saline soil.</title>
        <authorList>
            <person name="Galisteo C."/>
            <person name="De La Haba R."/>
            <person name="Sanchez-Porro C."/>
            <person name="Ventosa A."/>
        </authorList>
    </citation>
    <scope>NUCLEOTIDE SEQUENCE [LARGE SCALE GENOMIC DNA]</scope>
    <source>
        <strain evidence="16 17">KACC 190600</strain>
    </source>
</reference>
<dbReference type="InterPro" id="IPR044298">
    <property type="entry name" value="MIG/MutY"/>
</dbReference>
<dbReference type="Pfam" id="PF00633">
    <property type="entry name" value="HHH"/>
    <property type="match status" value="1"/>
</dbReference>
<keyword evidence="14" id="KW-0326">Glycosidase</keyword>
<dbReference type="InterPro" id="IPR000086">
    <property type="entry name" value="NUDIX_hydrolase_dom"/>
</dbReference>
<sequence>MNNTELQSRLLDWYDQNKRNMPWRGCGDPYKIWVSEIMLQQTRVDQATPYFERFMEHFPTVHDLAQADQQEVLKVWEGLGYYSRARHLHAASKLVVNEFDGKVPDNWEDINKLKGVGPYTAAAVLSIAFQKKHAVMDGNVIRVLSRYFGIEDNVRTTKTKNIIQEYADELISEERPGDFNQALMELGATLCTPSSPECEVCPLQKNCVAFKTLRTEEIPYKSKKKKRPHHQIGVGIIMNKEEEVLIALRPNDAMLGGLWEFPGGKQNEDEEMPDTVRRELKEELDVDVAVKKPFMKLDHAYSHFKITMHAYLCEIQKGTPKPKSSQEVRWISIDELDDYPFPKANRKLTEKLMNLNRGQQELEI</sequence>
<evidence type="ECO:0000256" key="11">
    <source>
        <dbReference type="ARBA" id="ARBA00023004"/>
    </source>
</evidence>
<keyword evidence="7" id="KW-0004">4Fe-4S</keyword>
<evidence type="ECO:0000259" key="15">
    <source>
        <dbReference type="PROSITE" id="PS51462"/>
    </source>
</evidence>
<name>A0ABT3Q1N1_9BACT</name>
<organism evidence="16 17">
    <name type="scientific">Fodinibius salicampi</name>
    <dbReference type="NCBI Taxonomy" id="1920655"/>
    <lineage>
        <taxon>Bacteria</taxon>
        <taxon>Pseudomonadati</taxon>
        <taxon>Balneolota</taxon>
        <taxon>Balneolia</taxon>
        <taxon>Balneolales</taxon>
        <taxon>Balneolaceae</taxon>
        <taxon>Fodinibius</taxon>
    </lineage>
</organism>
<evidence type="ECO:0000256" key="4">
    <source>
        <dbReference type="ARBA" id="ARBA00008343"/>
    </source>
</evidence>
<dbReference type="Gene3D" id="3.90.79.10">
    <property type="entry name" value="Nucleoside Triphosphate Pyrophosphohydrolase"/>
    <property type="match status" value="1"/>
</dbReference>
<dbReference type="Pfam" id="PF00730">
    <property type="entry name" value="HhH-GPD"/>
    <property type="match status" value="1"/>
</dbReference>
<dbReference type="SMART" id="SM00478">
    <property type="entry name" value="ENDO3c"/>
    <property type="match status" value="1"/>
</dbReference>
<dbReference type="PANTHER" id="PTHR42944">
    <property type="entry name" value="ADENINE DNA GLYCOSYLASE"/>
    <property type="match status" value="1"/>
</dbReference>
<dbReference type="NCBIfam" id="TIGR01084">
    <property type="entry name" value="mutY"/>
    <property type="match status" value="1"/>
</dbReference>
<dbReference type="CDD" id="cd00056">
    <property type="entry name" value="ENDO3c"/>
    <property type="match status" value="1"/>
</dbReference>
<comment type="similarity">
    <text evidence="4">Belongs to the Nth/MutY family.</text>
</comment>
<protein>
    <recommendedName>
        <fullName evidence="6">Adenine DNA glycosylase</fullName>
        <ecNumber evidence="5">3.2.2.31</ecNumber>
    </recommendedName>
</protein>
<keyword evidence="12" id="KW-0411">Iron-sulfur</keyword>
<dbReference type="Proteomes" id="UP001207337">
    <property type="component" value="Unassembled WGS sequence"/>
</dbReference>
<dbReference type="RefSeq" id="WP_265791062.1">
    <property type="nucleotide sequence ID" value="NZ_BAABRS010000004.1"/>
</dbReference>
<evidence type="ECO:0000256" key="1">
    <source>
        <dbReference type="ARBA" id="ARBA00000843"/>
    </source>
</evidence>
<evidence type="ECO:0000256" key="6">
    <source>
        <dbReference type="ARBA" id="ARBA00022023"/>
    </source>
</evidence>
<dbReference type="InterPro" id="IPR005760">
    <property type="entry name" value="A/G_AdeGlyc_MutY"/>
</dbReference>
<dbReference type="Gene3D" id="1.10.340.30">
    <property type="entry name" value="Hypothetical protein, domain 2"/>
    <property type="match status" value="1"/>
</dbReference>
<evidence type="ECO:0000256" key="8">
    <source>
        <dbReference type="ARBA" id="ARBA00022723"/>
    </source>
</evidence>
<dbReference type="InterPro" id="IPR011257">
    <property type="entry name" value="DNA_glycosylase"/>
</dbReference>
<dbReference type="InterPro" id="IPR020084">
    <property type="entry name" value="NUDIX_hydrolase_CS"/>
</dbReference>